<keyword evidence="4" id="KW-1185">Reference proteome</keyword>
<evidence type="ECO:0000256" key="1">
    <source>
        <dbReference type="SAM" id="Phobius"/>
    </source>
</evidence>
<proteinExistence type="predicted"/>
<accession>N9RAS5</accession>
<sequence>MLLYFMFFIIILSIITYLNSPYFKGRIGELMVSAHVKKGLGEEYMLLNNVTIA</sequence>
<keyword evidence="1" id="KW-0472">Membrane</keyword>
<dbReference type="InterPro" id="IPR011528">
    <property type="entry name" value="NERD"/>
</dbReference>
<dbReference type="AlphaFoldDB" id="N9RAS5"/>
<keyword evidence="1" id="KW-0812">Transmembrane</keyword>
<dbReference type="HOGENOM" id="CLU_3057542_0_0_6"/>
<gene>
    <name evidence="3" type="ORF">F902_03753</name>
</gene>
<protein>
    <recommendedName>
        <fullName evidence="2">NERD domain-containing protein</fullName>
    </recommendedName>
</protein>
<dbReference type="PROSITE" id="PS50965">
    <property type="entry name" value="NERD"/>
    <property type="match status" value="1"/>
</dbReference>
<feature type="domain" description="NERD" evidence="2">
    <location>
        <begin position="24"/>
        <end position="53"/>
    </location>
</feature>
<feature type="transmembrane region" description="Helical" evidence="1">
    <location>
        <begin position="6"/>
        <end position="23"/>
    </location>
</feature>
<name>N9RAS5_9GAMM</name>
<dbReference type="EMBL" id="APRN01000041">
    <property type="protein sequence ID" value="ENX55143.1"/>
    <property type="molecule type" value="Genomic_DNA"/>
</dbReference>
<reference evidence="3 4" key="1">
    <citation type="submission" date="2013-02" db="EMBL/GenBank/DDBJ databases">
        <title>The Genome Sequence of Acinetobacter sp. CIP 70.18.</title>
        <authorList>
            <consortium name="The Broad Institute Genome Sequencing Platform"/>
            <consortium name="The Broad Institute Genome Sequencing Center for Infectious Disease"/>
            <person name="Cerqueira G."/>
            <person name="Feldgarden M."/>
            <person name="Courvalin P."/>
            <person name="Perichon B."/>
            <person name="Grillot-Courvalin C."/>
            <person name="Clermont D."/>
            <person name="Rocha E."/>
            <person name="Yoon E.-J."/>
            <person name="Nemec A."/>
            <person name="Walker B."/>
            <person name="Young S.K."/>
            <person name="Zeng Q."/>
            <person name="Gargeya S."/>
            <person name="Fitzgerald M."/>
            <person name="Haas B."/>
            <person name="Abouelleil A."/>
            <person name="Alvarado L."/>
            <person name="Arachchi H.M."/>
            <person name="Berlin A.M."/>
            <person name="Chapman S.B."/>
            <person name="Dewar J."/>
            <person name="Goldberg J."/>
            <person name="Griggs A."/>
            <person name="Gujja S."/>
            <person name="Hansen M."/>
            <person name="Howarth C."/>
            <person name="Imamovic A."/>
            <person name="Larimer J."/>
            <person name="McCowan C."/>
            <person name="Murphy C."/>
            <person name="Neiman D."/>
            <person name="Pearson M."/>
            <person name="Priest M."/>
            <person name="Roberts A."/>
            <person name="Saif S."/>
            <person name="Shea T."/>
            <person name="Sisk P."/>
            <person name="Sykes S."/>
            <person name="Wortman J."/>
            <person name="Nusbaum C."/>
            <person name="Birren B."/>
        </authorList>
    </citation>
    <scope>NUCLEOTIDE SEQUENCE [LARGE SCALE GENOMIC DNA]</scope>
    <source>
        <strain evidence="3 4">CIP 70.18</strain>
    </source>
</reference>
<dbReference type="Proteomes" id="UP000013084">
    <property type="component" value="Unassembled WGS sequence"/>
</dbReference>
<organism evidence="3 4">
    <name type="scientific">Acinetobacter higginsii</name>
    <dbReference type="NCBI Taxonomy" id="70347"/>
    <lineage>
        <taxon>Bacteria</taxon>
        <taxon>Pseudomonadati</taxon>
        <taxon>Pseudomonadota</taxon>
        <taxon>Gammaproteobacteria</taxon>
        <taxon>Moraxellales</taxon>
        <taxon>Moraxellaceae</taxon>
        <taxon>Acinetobacter</taxon>
    </lineage>
</organism>
<comment type="caution">
    <text evidence="3">The sequence shown here is derived from an EMBL/GenBank/DDBJ whole genome shotgun (WGS) entry which is preliminary data.</text>
</comment>
<evidence type="ECO:0000313" key="3">
    <source>
        <dbReference type="EMBL" id="ENX55143.1"/>
    </source>
</evidence>
<evidence type="ECO:0000259" key="2">
    <source>
        <dbReference type="PROSITE" id="PS50965"/>
    </source>
</evidence>
<evidence type="ECO:0000313" key="4">
    <source>
        <dbReference type="Proteomes" id="UP000013084"/>
    </source>
</evidence>
<keyword evidence="1" id="KW-1133">Transmembrane helix</keyword>